<protein>
    <submittedName>
        <fullName evidence="9">MFGE8</fullName>
    </submittedName>
</protein>
<keyword evidence="1 6" id="KW-0245">EGF-like domain</keyword>
<feature type="domain" description="EGF-like" evidence="8">
    <location>
        <begin position="100"/>
        <end position="137"/>
    </location>
</feature>
<dbReference type="InterPro" id="IPR049883">
    <property type="entry name" value="NOTCH1_EGF-like"/>
</dbReference>
<keyword evidence="4 6" id="KW-1015">Disulfide bond</keyword>
<feature type="disulfide bond" evidence="6">
    <location>
        <begin position="88"/>
        <end position="97"/>
    </location>
</feature>
<evidence type="ECO:0000256" key="2">
    <source>
        <dbReference type="ARBA" id="ARBA00022729"/>
    </source>
</evidence>
<keyword evidence="10" id="KW-1185">Reference proteome</keyword>
<evidence type="ECO:0000313" key="10">
    <source>
        <dbReference type="Proteomes" id="UP001235939"/>
    </source>
</evidence>
<dbReference type="SUPFAM" id="SSF57184">
    <property type="entry name" value="Growth factor receptor domain"/>
    <property type="match status" value="1"/>
</dbReference>
<feature type="region of interest" description="Disordered" evidence="7">
    <location>
        <begin position="1"/>
        <end position="23"/>
    </location>
</feature>
<dbReference type="PROSITE" id="PS00022">
    <property type="entry name" value="EGF_1"/>
    <property type="match status" value="2"/>
</dbReference>
<sequence length="192" mass="21624">MTRKQNANPWSGKEKMNQERRNPDFASQKTVLLVTFFDIKGIVHYEYLEEGYEGNRCQNNINECQQLNSPCSPESICYDRYGSYVCQCPPGYSGRHCHQRMDECSSRPCQNNGTCVTRSNFSYRCICQTGFTGQACEINVDDCAGVSCPPNSRCQDGIDSYQCVCQDGFSVIVRYNDDIFNGMELGIAVGSL</sequence>
<evidence type="ECO:0000256" key="1">
    <source>
        <dbReference type="ARBA" id="ARBA00022536"/>
    </source>
</evidence>
<dbReference type="SMART" id="SM00181">
    <property type="entry name" value="EGF"/>
    <property type="match status" value="3"/>
</dbReference>
<dbReference type="PROSITE" id="PS50026">
    <property type="entry name" value="EGF_3"/>
    <property type="match status" value="3"/>
</dbReference>
<dbReference type="InterPro" id="IPR001881">
    <property type="entry name" value="EGF-like_Ca-bd_dom"/>
</dbReference>
<dbReference type="Gene3D" id="2.10.25.10">
    <property type="entry name" value="Laminin"/>
    <property type="match status" value="3"/>
</dbReference>
<dbReference type="PROSITE" id="PS00010">
    <property type="entry name" value="ASX_HYDROXYL"/>
    <property type="match status" value="2"/>
</dbReference>
<dbReference type="Pfam" id="PF07645">
    <property type="entry name" value="EGF_CA"/>
    <property type="match status" value="1"/>
</dbReference>
<evidence type="ECO:0000256" key="4">
    <source>
        <dbReference type="ARBA" id="ARBA00023157"/>
    </source>
</evidence>
<dbReference type="PANTHER" id="PTHR12916:SF4">
    <property type="entry name" value="UNINFLATABLE, ISOFORM C"/>
    <property type="match status" value="1"/>
</dbReference>
<dbReference type="InterPro" id="IPR018097">
    <property type="entry name" value="EGF_Ca-bd_CS"/>
</dbReference>
<keyword evidence="3" id="KW-0677">Repeat</keyword>
<dbReference type="PANTHER" id="PTHR12916">
    <property type="entry name" value="CYTOCHROME C OXIDASE POLYPEPTIDE VIC-2"/>
    <property type="match status" value="1"/>
</dbReference>
<dbReference type="PROSITE" id="PS01187">
    <property type="entry name" value="EGF_CA"/>
    <property type="match status" value="2"/>
</dbReference>
<feature type="disulfide bond" evidence="6">
    <location>
        <begin position="127"/>
        <end position="136"/>
    </location>
</feature>
<dbReference type="InterPro" id="IPR013032">
    <property type="entry name" value="EGF-like_CS"/>
</dbReference>
<reference evidence="9 10" key="1">
    <citation type="submission" date="2022-01" db="EMBL/GenBank/DDBJ databases">
        <title>A chromosomal length assembly of Cordylochernes scorpioides.</title>
        <authorList>
            <person name="Zeh D."/>
            <person name="Zeh J."/>
        </authorList>
    </citation>
    <scope>NUCLEOTIDE SEQUENCE [LARGE SCALE GENOMIC DNA]</scope>
    <source>
        <strain evidence="9">IN4F17</strain>
        <tissue evidence="9">Whole Body</tissue>
    </source>
</reference>
<proteinExistence type="predicted"/>
<gene>
    <name evidence="9" type="ORF">LAZ67_15001378</name>
</gene>
<dbReference type="Proteomes" id="UP001235939">
    <property type="component" value="Chromosome 15"/>
</dbReference>
<feature type="domain" description="EGF-like" evidence="8">
    <location>
        <begin position="60"/>
        <end position="98"/>
    </location>
</feature>
<evidence type="ECO:0000256" key="5">
    <source>
        <dbReference type="ARBA" id="ARBA00023180"/>
    </source>
</evidence>
<dbReference type="PROSITE" id="PS01186">
    <property type="entry name" value="EGF_2"/>
    <property type="match status" value="2"/>
</dbReference>
<evidence type="ECO:0000256" key="6">
    <source>
        <dbReference type="PROSITE-ProRule" id="PRU00076"/>
    </source>
</evidence>
<evidence type="ECO:0000313" key="9">
    <source>
        <dbReference type="EMBL" id="UYV77531.1"/>
    </source>
</evidence>
<dbReference type="InterPro" id="IPR000742">
    <property type="entry name" value="EGF"/>
</dbReference>
<evidence type="ECO:0000256" key="7">
    <source>
        <dbReference type="SAM" id="MobiDB-lite"/>
    </source>
</evidence>
<dbReference type="InterPro" id="IPR000152">
    <property type="entry name" value="EGF-type_Asp/Asn_hydroxyl_site"/>
</dbReference>
<name>A0ABY6L8Q5_9ARAC</name>
<accession>A0ABY6L8Q5</accession>
<comment type="caution">
    <text evidence="6">Lacks conserved residue(s) required for the propagation of feature annotation.</text>
</comment>
<dbReference type="Pfam" id="PF00008">
    <property type="entry name" value="EGF"/>
    <property type="match status" value="1"/>
</dbReference>
<evidence type="ECO:0000256" key="3">
    <source>
        <dbReference type="ARBA" id="ARBA00022737"/>
    </source>
</evidence>
<evidence type="ECO:0000259" key="8">
    <source>
        <dbReference type="PROSITE" id="PS50026"/>
    </source>
</evidence>
<dbReference type="InterPro" id="IPR009030">
    <property type="entry name" value="Growth_fac_rcpt_cys_sf"/>
</dbReference>
<feature type="compositionally biased region" description="Basic and acidic residues" evidence="7">
    <location>
        <begin position="12"/>
        <end position="23"/>
    </location>
</feature>
<dbReference type="EMBL" id="CP092877">
    <property type="protein sequence ID" value="UYV77531.1"/>
    <property type="molecule type" value="Genomic_DNA"/>
</dbReference>
<dbReference type="Pfam" id="PF12661">
    <property type="entry name" value="hEGF"/>
    <property type="match status" value="1"/>
</dbReference>
<keyword evidence="5" id="KW-0325">Glycoprotein</keyword>
<keyword evidence="2" id="KW-0732">Signal</keyword>
<dbReference type="CDD" id="cd00054">
    <property type="entry name" value="EGF_CA"/>
    <property type="match status" value="2"/>
</dbReference>
<organism evidence="9 10">
    <name type="scientific">Cordylochernes scorpioides</name>
    <dbReference type="NCBI Taxonomy" id="51811"/>
    <lineage>
        <taxon>Eukaryota</taxon>
        <taxon>Metazoa</taxon>
        <taxon>Ecdysozoa</taxon>
        <taxon>Arthropoda</taxon>
        <taxon>Chelicerata</taxon>
        <taxon>Arachnida</taxon>
        <taxon>Pseudoscorpiones</taxon>
        <taxon>Cheliferoidea</taxon>
        <taxon>Chernetidae</taxon>
        <taxon>Cordylochernes</taxon>
    </lineage>
</organism>
<dbReference type="SMART" id="SM00179">
    <property type="entry name" value="EGF_CA"/>
    <property type="match status" value="3"/>
</dbReference>
<feature type="domain" description="EGF-like" evidence="8">
    <location>
        <begin position="139"/>
        <end position="172"/>
    </location>
</feature>